<dbReference type="RefSeq" id="WP_015868505.1">
    <property type="nucleotide sequence ID" value="NC_012785.1"/>
</dbReference>
<dbReference type="EMBL" id="CP001634">
    <property type="protein sequence ID" value="ACR79848.1"/>
    <property type="molecule type" value="Genomic_DNA"/>
</dbReference>
<evidence type="ECO:0000313" key="5">
    <source>
        <dbReference type="Proteomes" id="UP000002382"/>
    </source>
</evidence>
<name>C5CII5_KOSOT</name>
<accession>C5CII5</accession>
<dbReference type="InterPro" id="IPR004948">
    <property type="entry name" value="Nuc-triphosphatase_THEP1"/>
</dbReference>
<dbReference type="PANTHER" id="PTHR43146">
    <property type="entry name" value="CANCER-RELATED NUCLEOSIDE-TRIPHOSPHATASE"/>
    <property type="match status" value="1"/>
</dbReference>
<protein>
    <submittedName>
        <fullName evidence="4">Uncharacterized protein</fullName>
    </submittedName>
</protein>
<dbReference type="GO" id="GO:0005524">
    <property type="term" value="F:ATP binding"/>
    <property type="evidence" value="ECO:0007669"/>
    <property type="project" value="UniProtKB-KW"/>
</dbReference>
<dbReference type="eggNOG" id="COG1618">
    <property type="taxonomic scope" value="Bacteria"/>
</dbReference>
<organism evidence="4 5">
    <name type="scientific">Kosmotoga olearia (strain ATCC BAA-1733 / DSM 21960 / TBF 19.5.1)</name>
    <dbReference type="NCBI Taxonomy" id="521045"/>
    <lineage>
        <taxon>Bacteria</taxon>
        <taxon>Thermotogati</taxon>
        <taxon>Thermotogota</taxon>
        <taxon>Thermotogae</taxon>
        <taxon>Kosmotogales</taxon>
        <taxon>Kosmotogaceae</taxon>
        <taxon>Kosmotoga</taxon>
    </lineage>
</organism>
<dbReference type="OrthoDB" id="9786803at2"/>
<dbReference type="PANTHER" id="PTHR43146:SF1">
    <property type="entry name" value="CANCER-RELATED NUCLEOSIDE-TRIPHOSPHATASE"/>
    <property type="match status" value="1"/>
</dbReference>
<evidence type="ECO:0000256" key="2">
    <source>
        <dbReference type="ARBA" id="ARBA00022801"/>
    </source>
</evidence>
<dbReference type="KEGG" id="kol:Kole_1146"/>
<proteinExistence type="predicted"/>
<evidence type="ECO:0000313" key="4">
    <source>
        <dbReference type="EMBL" id="ACR79848.1"/>
    </source>
</evidence>
<dbReference type="Proteomes" id="UP000002382">
    <property type="component" value="Chromosome"/>
</dbReference>
<keyword evidence="2" id="KW-0378">Hydrolase</keyword>
<evidence type="ECO:0000256" key="1">
    <source>
        <dbReference type="ARBA" id="ARBA00022741"/>
    </source>
</evidence>
<dbReference type="InterPro" id="IPR027417">
    <property type="entry name" value="P-loop_NTPase"/>
</dbReference>
<keyword evidence="1" id="KW-0547">Nucleotide-binding</keyword>
<dbReference type="AlphaFoldDB" id="C5CII5"/>
<dbReference type="HOGENOM" id="CLU_103145_2_1_0"/>
<dbReference type="Pfam" id="PF03266">
    <property type="entry name" value="NTPase_1"/>
    <property type="match status" value="1"/>
</dbReference>
<dbReference type="STRING" id="521045.Kole_1146"/>
<reference evidence="4 5" key="1">
    <citation type="submission" date="2009-06" db="EMBL/GenBank/DDBJ databases">
        <title>Complete sequence of Thermotogales bacterium TBF 19.5.1.</title>
        <authorList>
            <consortium name="US DOE Joint Genome Institute"/>
            <person name="Lucas S."/>
            <person name="Copeland A."/>
            <person name="Lapidus A."/>
            <person name="Glavina del Rio T."/>
            <person name="Tice H."/>
            <person name="Bruce D."/>
            <person name="Goodwin L."/>
            <person name="Pitluck S."/>
            <person name="Chertkov O."/>
            <person name="Brettin T."/>
            <person name="Detter J.C."/>
            <person name="Han C."/>
            <person name="Schmutz J."/>
            <person name="Larimer F."/>
            <person name="Land M."/>
            <person name="Hauser L."/>
            <person name="Kyrpides N."/>
            <person name="Ovchinnikova G."/>
            <person name="Noll K."/>
        </authorList>
    </citation>
    <scope>NUCLEOTIDE SEQUENCE [LARGE SCALE GENOMIC DNA]</scope>
    <source>
        <strain evidence="5">ATCC BAA-1733 / DSM 21960 / TBF 19.5.1</strain>
    </source>
</reference>
<dbReference type="SUPFAM" id="SSF52540">
    <property type="entry name" value="P-loop containing nucleoside triphosphate hydrolases"/>
    <property type="match status" value="1"/>
</dbReference>
<dbReference type="GO" id="GO:0017111">
    <property type="term" value="F:ribonucleoside triphosphate phosphatase activity"/>
    <property type="evidence" value="ECO:0007669"/>
    <property type="project" value="InterPro"/>
</dbReference>
<sequence length="161" mass="18790">MPKYFLTGERGTGKSHIVEKLIELYRVTGFLTRFDKRRKELYLRFIQGPEYLIGKREKKKIQPIPEGFLKASKEIPELETSSKLLVIDEIGFLEECCEEFRRAVKNLLEHSDNCLCVLRKGKFPFIKELLTLGGFETIEVTVRNRESILSFLIEEYKKAGL</sequence>
<keyword evidence="3" id="KW-0067">ATP-binding</keyword>
<evidence type="ECO:0000256" key="3">
    <source>
        <dbReference type="ARBA" id="ARBA00022840"/>
    </source>
</evidence>
<gene>
    <name evidence="4" type="ordered locus">Kole_1146</name>
</gene>
<reference evidence="4 5" key="2">
    <citation type="journal article" date="2011" name="J. Bacteriol.">
        <title>Genome Sequence of Kosmotoga olearia Strain TBF 19.5.1, a Thermophilic Bacterium with a Wide Growth Temperature Range, Isolated from the Troll B Oil Platform in the North Sea.</title>
        <authorList>
            <person name="Swithers K.S."/>
            <person name="Dipippo J.L."/>
            <person name="Bruce D.C."/>
            <person name="Detter C."/>
            <person name="Tapia R."/>
            <person name="Han S."/>
            <person name="Goodwin L.A."/>
            <person name="Han J."/>
            <person name="Woyke T."/>
            <person name="Pitluck S."/>
            <person name="Pennacchio L."/>
            <person name="Nolan M."/>
            <person name="Mikhailova N."/>
            <person name="Land M.L."/>
            <person name="Nesbo C.L."/>
            <person name="Gogarten J.P."/>
            <person name="Noll K.M."/>
        </authorList>
    </citation>
    <scope>NUCLEOTIDE SEQUENCE [LARGE SCALE GENOMIC DNA]</scope>
    <source>
        <strain evidence="5">ATCC BAA-1733 / DSM 21960 / TBF 19.5.1</strain>
    </source>
</reference>
<dbReference type="Gene3D" id="3.40.50.300">
    <property type="entry name" value="P-loop containing nucleotide triphosphate hydrolases"/>
    <property type="match status" value="1"/>
</dbReference>
<keyword evidence="5" id="KW-1185">Reference proteome</keyword>